<proteinExistence type="predicted"/>
<keyword evidence="2" id="KW-1185">Reference proteome</keyword>
<dbReference type="EMBL" id="JAGUCO010000019">
    <property type="protein sequence ID" value="MBS2100172.1"/>
    <property type="molecule type" value="Genomic_DNA"/>
</dbReference>
<accession>A0ABS5JZ35</accession>
<sequence>MNQIVFIYERDSICNVETKSLKLEDHLTLDIEMFATFCRDQNNIKAIDSYSEISGFVTGFDWKYKSAEIYKNNTSGKIEFNVNGLLKWNIFGITIYNQSKTFKGSFN</sequence>
<gene>
    <name evidence="1" type="ORF">KEM10_17940</name>
</gene>
<dbReference type="RefSeq" id="WP_212217536.1">
    <property type="nucleotide sequence ID" value="NZ_JAGUCO010000019.1"/>
</dbReference>
<protein>
    <submittedName>
        <fullName evidence="1">Uncharacterized protein</fullName>
    </submittedName>
</protein>
<comment type="caution">
    <text evidence="1">The sequence shown here is derived from an EMBL/GenBank/DDBJ whole genome shotgun (WGS) entry which is preliminary data.</text>
</comment>
<name>A0ABS5JZ35_9BACT</name>
<dbReference type="Proteomes" id="UP000708576">
    <property type="component" value="Unassembled WGS sequence"/>
</dbReference>
<evidence type="ECO:0000313" key="1">
    <source>
        <dbReference type="EMBL" id="MBS2100172.1"/>
    </source>
</evidence>
<evidence type="ECO:0000313" key="2">
    <source>
        <dbReference type="Proteomes" id="UP000708576"/>
    </source>
</evidence>
<organism evidence="1 2">
    <name type="scientific">Carboxylicivirga linearis</name>
    <dbReference type="NCBI Taxonomy" id="1628157"/>
    <lineage>
        <taxon>Bacteria</taxon>
        <taxon>Pseudomonadati</taxon>
        <taxon>Bacteroidota</taxon>
        <taxon>Bacteroidia</taxon>
        <taxon>Marinilabiliales</taxon>
        <taxon>Marinilabiliaceae</taxon>
        <taxon>Carboxylicivirga</taxon>
    </lineage>
</organism>
<reference evidence="1 2" key="1">
    <citation type="journal article" date="2015" name="Int. J. Syst. Evol. Microbiol.">
        <title>Carboxylicivirga linearis sp. nov., isolated from a sea cucumber culture pond.</title>
        <authorList>
            <person name="Wang F.Q."/>
            <person name="Zhou Y.X."/>
            <person name="Lin X.Z."/>
            <person name="Chen G.J."/>
            <person name="Du Z.J."/>
        </authorList>
    </citation>
    <scope>NUCLEOTIDE SEQUENCE [LARGE SCALE GENOMIC DNA]</scope>
    <source>
        <strain evidence="1 2">FB218</strain>
    </source>
</reference>